<name>A0A4D7CU48_9ENTE</name>
<sequence>MSEVMIHKCPNCDGPLTFNPTTQMFHCGYCSSDFTEEDITSLVTSKSEHVEVEVPDETTDDPNDTTFSTLELFSCPTCGAEVVTEATTAATFCYYCHNPVVLSGRVSGEYLPESVVPFTIERQEAIESFLKWGKSKKFVPKDFFDNEQVEKISGVYFPYWVIDGDMNGTYRANAKNIRVWIAGDMEMTETKYFNVVREGQISFKNLVKNALKKNSKVAMIDSVQPFDLTKAKPFSSKYLSGFLADKRDVDYEEIQGEVQAELQSYGTSMMKNTVTGFTQVYQENISYPNFSDKQQYVLLPIWILTYRGKNTPPDEPFYYAMNGETGKISGKLPVDKKRLFMRSAWIFGLVFILLLIGGWFI</sequence>
<dbReference type="KEGG" id="vao:FA707_02320"/>
<dbReference type="PANTHER" id="PTHR37826:SF3">
    <property type="entry name" value="J DOMAIN-CONTAINING PROTEIN"/>
    <property type="match status" value="1"/>
</dbReference>
<accession>A0A4D7CU48</accession>
<gene>
    <name evidence="1" type="ORF">FA707_02320</name>
</gene>
<dbReference type="OrthoDB" id="3182597at2"/>
<dbReference type="EMBL" id="CP039712">
    <property type="protein sequence ID" value="QCI85871.1"/>
    <property type="molecule type" value="Genomic_DNA"/>
</dbReference>
<dbReference type="Gene3D" id="2.20.28.30">
    <property type="entry name" value="RNA polymerase ii, chain L"/>
    <property type="match status" value="1"/>
</dbReference>
<evidence type="ECO:0000313" key="2">
    <source>
        <dbReference type="Proteomes" id="UP000298615"/>
    </source>
</evidence>
<dbReference type="RefSeq" id="WP_136952714.1">
    <property type="nucleotide sequence ID" value="NZ_CP039712.1"/>
</dbReference>
<dbReference type="AlphaFoldDB" id="A0A4D7CU48"/>
<proteinExistence type="predicted"/>
<dbReference type="Proteomes" id="UP000298615">
    <property type="component" value="Chromosome"/>
</dbReference>
<evidence type="ECO:0000313" key="1">
    <source>
        <dbReference type="EMBL" id="QCI85871.1"/>
    </source>
</evidence>
<dbReference type="PANTHER" id="PTHR37826">
    <property type="entry name" value="FLOTILLIN BAND_7_5 DOMAIN PROTEIN"/>
    <property type="match status" value="1"/>
</dbReference>
<reference evidence="1 2" key="1">
    <citation type="submission" date="2019-04" db="EMBL/GenBank/DDBJ databases">
        <title>Vagococcus sp. nov., isolated from faeces of yaks (Bos grunniens).</title>
        <authorList>
            <person name="Ge Y."/>
        </authorList>
    </citation>
    <scope>NUCLEOTIDE SEQUENCE [LARGE SCALE GENOMIC DNA]</scope>
    <source>
        <strain evidence="1 2">MN-17</strain>
    </source>
</reference>
<protein>
    <submittedName>
        <fullName evidence="1">TFIIB-type zinc ribbon-containing protein</fullName>
    </submittedName>
</protein>
<organism evidence="1 2">
    <name type="scientific">Vagococcus zengguangii</name>
    <dbReference type="NCBI Taxonomy" id="2571750"/>
    <lineage>
        <taxon>Bacteria</taxon>
        <taxon>Bacillati</taxon>
        <taxon>Bacillota</taxon>
        <taxon>Bacilli</taxon>
        <taxon>Lactobacillales</taxon>
        <taxon>Enterococcaceae</taxon>
        <taxon>Vagococcus</taxon>
    </lineage>
</organism>
<keyword evidence="2" id="KW-1185">Reference proteome</keyword>